<proteinExistence type="inferred from homology"/>
<keyword evidence="8 15" id="KW-0378">Hydrolase</keyword>
<reference evidence="15 16" key="1">
    <citation type="submission" date="2019-05" db="EMBL/GenBank/DDBJ databases">
        <title>Marinobacter panjinensis sp. nov., a moderately halophilic bacterium isolated from sea tidal flat environment.</title>
        <authorList>
            <person name="Yang W."/>
            <person name="An M."/>
            <person name="He W."/>
            <person name="Luo X."/>
            <person name="Zhu L."/>
            <person name="Chen G."/>
            <person name="Zhang Y."/>
            <person name="Wang Y."/>
        </authorList>
    </citation>
    <scope>NUCLEOTIDE SEQUENCE [LARGE SCALE GENOMIC DNA]</scope>
    <source>
        <strain evidence="15 16">PJ-16</strain>
    </source>
</reference>
<sequence length="208" mass="23007">MSEQNASHCDIDPSENPASRLRRTGRISTARWCPSPNFGPRPQDASISLLVVHNISLPPGQFGGNAIERFFCNQLDASLHPYFETIAGMKVSSHLLIHRDGSPVQFVSLLDRAWHAGRSCFQGEDECNDFSIGIELEGADDIPYTDAQYQTLVDLSQKIMSAWPEITPDRITGHSDIAPGRKTDPGPAFDWSYYRQMLDAGQQTEGVG</sequence>
<evidence type="ECO:0000256" key="3">
    <source>
        <dbReference type="ARBA" id="ARBA00004496"/>
    </source>
</evidence>
<keyword evidence="6" id="KW-0963">Cytoplasm</keyword>
<evidence type="ECO:0000256" key="9">
    <source>
        <dbReference type="ARBA" id="ARBA00022833"/>
    </source>
</evidence>
<keyword evidence="9" id="KW-0862">Zinc</keyword>
<dbReference type="PANTHER" id="PTHR30417">
    <property type="entry name" value="N-ACETYLMURAMOYL-L-ALANINE AMIDASE AMID"/>
    <property type="match status" value="1"/>
</dbReference>
<evidence type="ECO:0000256" key="8">
    <source>
        <dbReference type="ARBA" id="ARBA00022801"/>
    </source>
</evidence>
<evidence type="ECO:0000256" key="11">
    <source>
        <dbReference type="ARBA" id="ARBA00039257"/>
    </source>
</evidence>
<dbReference type="PANTHER" id="PTHR30417:SF4">
    <property type="entry name" value="1,6-ANHYDRO-N-ACETYLMURAMYL-L-ALANINE AMIDASE AMPD"/>
    <property type="match status" value="1"/>
</dbReference>
<feature type="domain" description="N-acetylmuramoyl-L-alanine amidase" evidence="14">
    <location>
        <begin position="35"/>
        <end position="186"/>
    </location>
</feature>
<evidence type="ECO:0000256" key="7">
    <source>
        <dbReference type="ARBA" id="ARBA00022723"/>
    </source>
</evidence>
<name>A0A4U6R1J8_9GAMM</name>
<evidence type="ECO:0000259" key="14">
    <source>
        <dbReference type="SMART" id="SM00644"/>
    </source>
</evidence>
<dbReference type="InterPro" id="IPR036505">
    <property type="entry name" value="Amidase/PGRP_sf"/>
</dbReference>
<dbReference type="EMBL" id="SZYH01000001">
    <property type="protein sequence ID" value="TKV66642.1"/>
    <property type="molecule type" value="Genomic_DNA"/>
</dbReference>
<evidence type="ECO:0000256" key="1">
    <source>
        <dbReference type="ARBA" id="ARBA00001561"/>
    </source>
</evidence>
<comment type="subcellular location">
    <subcellularLocation>
        <location evidence="3">Cytoplasm</location>
    </subcellularLocation>
</comment>
<dbReference type="SMART" id="SM00644">
    <property type="entry name" value="Ami_2"/>
    <property type="match status" value="1"/>
</dbReference>
<evidence type="ECO:0000256" key="6">
    <source>
        <dbReference type="ARBA" id="ARBA00022490"/>
    </source>
</evidence>
<keyword evidence="7" id="KW-0479">Metal-binding</keyword>
<evidence type="ECO:0000256" key="2">
    <source>
        <dbReference type="ARBA" id="ARBA00001947"/>
    </source>
</evidence>
<evidence type="ECO:0000256" key="13">
    <source>
        <dbReference type="SAM" id="MobiDB-lite"/>
    </source>
</evidence>
<dbReference type="GO" id="GO:0046872">
    <property type="term" value="F:metal ion binding"/>
    <property type="evidence" value="ECO:0007669"/>
    <property type="project" value="UniProtKB-KW"/>
</dbReference>
<protein>
    <recommendedName>
        <fullName evidence="11">1,6-anhydro-N-acetylmuramyl-L-alanine amidase AmpD</fullName>
        <ecNumber evidence="5">3.5.1.28</ecNumber>
    </recommendedName>
    <alternativeName>
        <fullName evidence="12">N-acetylmuramoyl-L-alanine amidase</fullName>
    </alternativeName>
</protein>
<dbReference type="InterPro" id="IPR051206">
    <property type="entry name" value="NAMLAA_amidase_2"/>
</dbReference>
<keyword evidence="16" id="KW-1185">Reference proteome</keyword>
<dbReference type="OrthoDB" id="9794842at2"/>
<comment type="caution">
    <text evidence="15">The sequence shown here is derived from an EMBL/GenBank/DDBJ whole genome shotgun (WGS) entry which is preliminary data.</text>
</comment>
<dbReference type="Pfam" id="PF01510">
    <property type="entry name" value="Amidase_2"/>
    <property type="match status" value="1"/>
</dbReference>
<dbReference type="SUPFAM" id="SSF55846">
    <property type="entry name" value="N-acetylmuramoyl-L-alanine amidase-like"/>
    <property type="match status" value="1"/>
</dbReference>
<dbReference type="EC" id="3.5.1.28" evidence="5"/>
<evidence type="ECO:0000313" key="15">
    <source>
        <dbReference type="EMBL" id="TKV66642.1"/>
    </source>
</evidence>
<organism evidence="15 16">
    <name type="scientific">Marinobacter panjinensis</name>
    <dbReference type="NCBI Taxonomy" id="2576384"/>
    <lineage>
        <taxon>Bacteria</taxon>
        <taxon>Pseudomonadati</taxon>
        <taxon>Pseudomonadota</taxon>
        <taxon>Gammaproteobacteria</taxon>
        <taxon>Pseudomonadales</taxon>
        <taxon>Marinobacteraceae</taxon>
        <taxon>Marinobacter</taxon>
    </lineage>
</organism>
<dbReference type="GO" id="GO:0071555">
    <property type="term" value="P:cell wall organization"/>
    <property type="evidence" value="ECO:0007669"/>
    <property type="project" value="UniProtKB-KW"/>
</dbReference>
<dbReference type="AlphaFoldDB" id="A0A4U6R1J8"/>
<dbReference type="GO" id="GO:0005737">
    <property type="term" value="C:cytoplasm"/>
    <property type="evidence" value="ECO:0007669"/>
    <property type="project" value="UniProtKB-SubCell"/>
</dbReference>
<feature type="region of interest" description="Disordered" evidence="13">
    <location>
        <begin position="1"/>
        <end position="23"/>
    </location>
</feature>
<dbReference type="Proteomes" id="UP000308488">
    <property type="component" value="Unassembled WGS sequence"/>
</dbReference>
<dbReference type="GO" id="GO:0009253">
    <property type="term" value="P:peptidoglycan catabolic process"/>
    <property type="evidence" value="ECO:0007669"/>
    <property type="project" value="InterPro"/>
</dbReference>
<comment type="similarity">
    <text evidence="4">Belongs to the N-acetylmuramoyl-L-alanine amidase 2 family.</text>
</comment>
<evidence type="ECO:0000256" key="4">
    <source>
        <dbReference type="ARBA" id="ARBA00007553"/>
    </source>
</evidence>
<dbReference type="GO" id="GO:0008745">
    <property type="term" value="F:N-acetylmuramoyl-L-alanine amidase activity"/>
    <property type="evidence" value="ECO:0007669"/>
    <property type="project" value="UniProtKB-EC"/>
</dbReference>
<evidence type="ECO:0000256" key="5">
    <source>
        <dbReference type="ARBA" id="ARBA00011901"/>
    </source>
</evidence>
<comment type="cofactor">
    <cofactor evidence="2">
        <name>Zn(2+)</name>
        <dbReference type="ChEBI" id="CHEBI:29105"/>
    </cofactor>
</comment>
<dbReference type="Gene3D" id="3.40.80.10">
    <property type="entry name" value="Peptidoglycan recognition protein-like"/>
    <property type="match status" value="1"/>
</dbReference>
<comment type="catalytic activity">
    <reaction evidence="1">
        <text>Hydrolyzes the link between N-acetylmuramoyl residues and L-amino acid residues in certain cell-wall glycopeptides.</text>
        <dbReference type="EC" id="3.5.1.28"/>
    </reaction>
</comment>
<evidence type="ECO:0000313" key="16">
    <source>
        <dbReference type="Proteomes" id="UP000308488"/>
    </source>
</evidence>
<dbReference type="InterPro" id="IPR002502">
    <property type="entry name" value="Amidase_domain"/>
</dbReference>
<dbReference type="CDD" id="cd06583">
    <property type="entry name" value="PGRP"/>
    <property type="match status" value="1"/>
</dbReference>
<gene>
    <name evidence="15" type="primary">ampD</name>
    <name evidence="15" type="ORF">FDP08_00305</name>
</gene>
<evidence type="ECO:0000256" key="12">
    <source>
        <dbReference type="ARBA" id="ARBA00042615"/>
    </source>
</evidence>
<evidence type="ECO:0000256" key="10">
    <source>
        <dbReference type="ARBA" id="ARBA00023316"/>
    </source>
</evidence>
<dbReference type="NCBIfam" id="NF008758">
    <property type="entry name" value="PRK11789.1"/>
    <property type="match status" value="1"/>
</dbReference>
<keyword evidence="10" id="KW-0961">Cell wall biogenesis/degradation</keyword>
<accession>A0A4U6R1J8</accession>
<dbReference type="GO" id="GO:0009254">
    <property type="term" value="P:peptidoglycan turnover"/>
    <property type="evidence" value="ECO:0007669"/>
    <property type="project" value="TreeGrafter"/>
</dbReference>